<evidence type="ECO:0000313" key="2">
    <source>
        <dbReference type="EMBL" id="OGM69747.1"/>
    </source>
</evidence>
<comment type="caution">
    <text evidence="2">The sequence shown here is derived from an EMBL/GenBank/DDBJ whole genome shotgun (WGS) entry which is preliminary data.</text>
</comment>
<dbReference type="EMBL" id="MGHL01000009">
    <property type="protein sequence ID" value="OGM69747.1"/>
    <property type="molecule type" value="Genomic_DNA"/>
</dbReference>
<dbReference type="AlphaFoldDB" id="A0A1F8C089"/>
<feature type="transmembrane region" description="Helical" evidence="1">
    <location>
        <begin position="48"/>
        <end position="66"/>
    </location>
</feature>
<gene>
    <name evidence="2" type="ORF">A2975_02770</name>
</gene>
<organism evidence="2 3">
    <name type="scientific">Candidatus Woesebacteria bacterium RIFCSPLOWO2_01_FULL_44_14</name>
    <dbReference type="NCBI Taxonomy" id="1802525"/>
    <lineage>
        <taxon>Bacteria</taxon>
        <taxon>Candidatus Woeseibacteriota</taxon>
    </lineage>
</organism>
<dbReference type="Proteomes" id="UP000178429">
    <property type="component" value="Unassembled WGS sequence"/>
</dbReference>
<sequence length="73" mass="8070">MHIKLTSSQYKLLSRYFEDLSKALVLYNVIGYFLPSILPTTIRPSGSQLILGAFASLTVLALALILERGGEQK</sequence>
<accession>A0A1F8C089</accession>
<keyword evidence="1" id="KW-0472">Membrane</keyword>
<keyword evidence="1" id="KW-1133">Transmembrane helix</keyword>
<name>A0A1F8C089_9BACT</name>
<dbReference type="STRING" id="1802525.A2975_02770"/>
<protein>
    <submittedName>
        <fullName evidence="2">Uncharacterized protein</fullName>
    </submittedName>
</protein>
<reference evidence="2 3" key="1">
    <citation type="journal article" date="2016" name="Nat. Commun.">
        <title>Thousands of microbial genomes shed light on interconnected biogeochemical processes in an aquifer system.</title>
        <authorList>
            <person name="Anantharaman K."/>
            <person name="Brown C.T."/>
            <person name="Hug L.A."/>
            <person name="Sharon I."/>
            <person name="Castelle C.J."/>
            <person name="Probst A.J."/>
            <person name="Thomas B.C."/>
            <person name="Singh A."/>
            <person name="Wilkins M.J."/>
            <person name="Karaoz U."/>
            <person name="Brodie E.L."/>
            <person name="Williams K.H."/>
            <person name="Hubbard S.S."/>
            <person name="Banfield J.F."/>
        </authorList>
    </citation>
    <scope>NUCLEOTIDE SEQUENCE [LARGE SCALE GENOMIC DNA]</scope>
</reference>
<proteinExistence type="predicted"/>
<evidence type="ECO:0000313" key="3">
    <source>
        <dbReference type="Proteomes" id="UP000178429"/>
    </source>
</evidence>
<feature type="transmembrane region" description="Helical" evidence="1">
    <location>
        <begin position="20"/>
        <end position="42"/>
    </location>
</feature>
<keyword evidence="1" id="KW-0812">Transmembrane</keyword>
<evidence type="ECO:0000256" key="1">
    <source>
        <dbReference type="SAM" id="Phobius"/>
    </source>
</evidence>